<name>A0AAN6JPT7_9BASI</name>
<dbReference type="CDD" id="cd22191">
    <property type="entry name" value="DPBB_RlpA_EXP_N-like"/>
    <property type="match status" value="1"/>
</dbReference>
<evidence type="ECO:0008006" key="4">
    <source>
        <dbReference type="Google" id="ProtNLM"/>
    </source>
</evidence>
<evidence type="ECO:0000313" key="3">
    <source>
        <dbReference type="Proteomes" id="UP001176517"/>
    </source>
</evidence>
<proteinExistence type="predicted"/>
<accession>A0AAN6JPT7</accession>
<keyword evidence="3" id="KW-1185">Reference proteome</keyword>
<dbReference type="InterPro" id="IPR036908">
    <property type="entry name" value="RlpA-like_sf"/>
</dbReference>
<feature type="chain" id="PRO_5042841653" description="RlpA-like protein double-psi beta-barrel domain-containing protein" evidence="1">
    <location>
        <begin position="21"/>
        <end position="153"/>
    </location>
</feature>
<evidence type="ECO:0000256" key="1">
    <source>
        <dbReference type="SAM" id="SignalP"/>
    </source>
</evidence>
<gene>
    <name evidence="2" type="ORF">OC846_005887</name>
</gene>
<evidence type="ECO:0000313" key="2">
    <source>
        <dbReference type="EMBL" id="KAK0544886.1"/>
    </source>
</evidence>
<comment type="caution">
    <text evidence="2">The sequence shown here is derived from an EMBL/GenBank/DDBJ whole genome shotgun (WGS) entry which is preliminary data.</text>
</comment>
<reference evidence="2" key="1">
    <citation type="journal article" date="2023" name="PhytoFront">
        <title>Draft Genome Resources of Seven Strains of Tilletia horrida, Causal Agent of Kernel Smut of Rice.</title>
        <authorList>
            <person name="Khanal S."/>
            <person name="Antony Babu S."/>
            <person name="Zhou X.G."/>
        </authorList>
    </citation>
    <scope>NUCLEOTIDE SEQUENCE</scope>
    <source>
        <strain evidence="2">TX6</strain>
    </source>
</reference>
<dbReference type="EMBL" id="JAPDMZ010000257">
    <property type="protein sequence ID" value="KAK0544886.1"/>
    <property type="molecule type" value="Genomic_DNA"/>
</dbReference>
<dbReference type="SUPFAM" id="SSF50685">
    <property type="entry name" value="Barwin-like endoglucanases"/>
    <property type="match status" value="1"/>
</dbReference>
<organism evidence="2 3">
    <name type="scientific">Tilletia horrida</name>
    <dbReference type="NCBI Taxonomy" id="155126"/>
    <lineage>
        <taxon>Eukaryota</taxon>
        <taxon>Fungi</taxon>
        <taxon>Dikarya</taxon>
        <taxon>Basidiomycota</taxon>
        <taxon>Ustilaginomycotina</taxon>
        <taxon>Exobasidiomycetes</taxon>
        <taxon>Tilletiales</taxon>
        <taxon>Tilletiaceae</taxon>
        <taxon>Tilletia</taxon>
    </lineage>
</organism>
<keyword evidence="1" id="KW-0732">Signal</keyword>
<dbReference type="AlphaFoldDB" id="A0AAN6JPT7"/>
<feature type="signal peptide" evidence="1">
    <location>
        <begin position="1"/>
        <end position="20"/>
    </location>
</feature>
<sequence length="153" mass="15855">MKLITCLIASVCLGAAAVFAQRDTSFPACDLGNGSLTPRKRTTTFNVKYIPANNDPNAGACGGVYTDAPGLCVKPGWVHSGNANHCGAWARLTLNGKTVDAKVVDVCGADAGSTMGCDDLFLTKDAFVALGGDPAVGVLPAGDHITWWWTTPK</sequence>
<dbReference type="Gene3D" id="2.40.40.10">
    <property type="entry name" value="RlpA-like domain"/>
    <property type="match status" value="1"/>
</dbReference>
<protein>
    <recommendedName>
        <fullName evidence="4">RlpA-like protein double-psi beta-barrel domain-containing protein</fullName>
    </recommendedName>
</protein>
<dbReference type="Proteomes" id="UP001176517">
    <property type="component" value="Unassembled WGS sequence"/>
</dbReference>